<keyword evidence="4" id="KW-1185">Reference proteome</keyword>
<evidence type="ECO:0000313" key="4">
    <source>
        <dbReference type="Proteomes" id="UP000000803"/>
    </source>
</evidence>
<organism evidence="2 4">
    <name type="scientific">Drosophila melanogaster</name>
    <name type="common">Fruit fly</name>
    <dbReference type="NCBI Taxonomy" id="7227"/>
    <lineage>
        <taxon>Eukaryota</taxon>
        <taxon>Metazoa</taxon>
        <taxon>Ecdysozoa</taxon>
        <taxon>Arthropoda</taxon>
        <taxon>Hexapoda</taxon>
        <taxon>Insecta</taxon>
        <taxon>Pterygota</taxon>
        <taxon>Neoptera</taxon>
        <taxon>Endopterygota</taxon>
        <taxon>Diptera</taxon>
        <taxon>Brachycera</taxon>
        <taxon>Muscomorpha</taxon>
        <taxon>Ephydroidea</taxon>
        <taxon>Drosophilidae</taxon>
        <taxon>Drosophila</taxon>
        <taxon>Sophophora</taxon>
    </lineage>
</organism>
<reference evidence="2 4" key="3">
    <citation type="journal article" date="2002" name="Genome Biol.">
        <title>Annotation of the Drosophila melanogaster euchromatic genome: a systematic review.</title>
        <authorList>
            <person name="Misra S."/>
            <person name="Crosby M.A."/>
            <person name="Mungall C.J."/>
            <person name="Matthews B.B."/>
            <person name="Campbell K.S."/>
            <person name="Hradecky P."/>
            <person name="Huang Y."/>
            <person name="Kaminker J.S."/>
            <person name="Millburn G.H."/>
            <person name="Prochnik S.E."/>
            <person name="Smith C.D."/>
            <person name="Tupy J.L."/>
            <person name="Whitfied E.J."/>
            <person name="Bayraktaroglu L."/>
            <person name="Berman B.P."/>
            <person name="Bettencourt B.R."/>
            <person name="Celniker S.E."/>
            <person name="de Grey A.D."/>
            <person name="Drysdale R.A."/>
            <person name="Harris N.L."/>
            <person name="Richter J."/>
            <person name="Russo S."/>
            <person name="Schroeder A.J."/>
            <person name="Shu S.Q."/>
            <person name="Stapleton M."/>
            <person name="Yamada C."/>
            <person name="Ashburner M."/>
            <person name="Gelbart W.M."/>
            <person name="Rubin G.M."/>
            <person name="Lewis S.E."/>
        </authorList>
    </citation>
    <scope>GENOME REANNOTATION</scope>
    <source>
        <strain evidence="4">Berkeley</strain>
    </source>
</reference>
<evidence type="ECO:0000313" key="2">
    <source>
        <dbReference type="EMBL" id="API64944.1"/>
    </source>
</evidence>
<reference evidence="2 4" key="4">
    <citation type="journal article" date="2002" name="Genome Biol.">
        <title>The transposable elements of the Drosophila melanogaster euchromatin: a genomics perspective.</title>
        <authorList>
            <person name="Kaminker J.S."/>
            <person name="Bergman C.M."/>
            <person name="Kronmiller B."/>
            <person name="Carlson J."/>
            <person name="Svirskas R."/>
            <person name="Patel S."/>
            <person name="Frise E."/>
            <person name="Wheeler D.A."/>
            <person name="Lewis S.E."/>
            <person name="Rubin G.M."/>
            <person name="Ashburner M."/>
            <person name="Celniker S.E."/>
        </authorList>
    </citation>
    <scope>NUCLEOTIDE SEQUENCE [LARGE SCALE GENOMIC DNA]</scope>
    <source>
        <strain evidence="4">Berkeley</strain>
    </source>
</reference>
<dbReference type="VEuPathDB" id="VectorBase:FBgn0284232"/>
<feature type="transmembrane region" description="Helical" evidence="1">
    <location>
        <begin position="6"/>
        <end position="21"/>
    </location>
</feature>
<gene>
    <name evidence="2" type="primary">CG13627-5'utr</name>
    <name evidence="2" type="synonym">Dmel\CG46316</name>
    <name evidence="2 3" type="ORF">CG46316</name>
    <name evidence="2" type="ORF">Dmel_CG46316</name>
</gene>
<evidence type="ECO:0000256" key="1">
    <source>
        <dbReference type="SAM" id="Phobius"/>
    </source>
</evidence>
<dbReference type="FlyBase" id="FBgn0284232">
    <property type="gene designation" value="CG46316"/>
</dbReference>
<evidence type="ECO:0000313" key="3">
    <source>
        <dbReference type="FlyBase" id="FBgn0284232"/>
    </source>
</evidence>
<dbReference type="EMBL" id="AE014297">
    <property type="protein sequence ID" value="API64944.1"/>
    <property type="molecule type" value="Genomic_DNA"/>
</dbReference>
<reference evidence="2 4" key="7">
    <citation type="journal article" date="2007" name="Science">
        <title>The Release 5.1 annotation of Drosophila melanogaster heterochromatin.</title>
        <authorList>
            <person name="Smith C.D."/>
            <person name="Shu S."/>
            <person name="Mungall C.J."/>
            <person name="Karpen G.H."/>
        </authorList>
    </citation>
    <scope>NUCLEOTIDE SEQUENCE [LARGE SCALE GENOMIC DNA]</scope>
    <source>
        <strain evidence="4">Berkeley</strain>
    </source>
</reference>
<reference evidence="2 4" key="10">
    <citation type="journal article" date="2015" name="G3 (Bethesda)">
        <title>Gene Model Annotations for Drosophila melanogaster: The Rule-Benders.</title>
        <authorList>
            <consortium name="FlyBase Consortium"/>
            <person name="Crosby M.A."/>
            <person name="Gramates L.S."/>
            <person name="Dos Santos G."/>
            <person name="Matthews B.B."/>
            <person name="St Pierre S.E."/>
            <person name="Zhou P."/>
            <person name="Schroeder A.J."/>
            <person name="Falls K."/>
            <person name="Emmert D.B."/>
            <person name="Russo S.M."/>
            <person name="Gelbart W.M."/>
            <person name="null"/>
        </authorList>
    </citation>
    <scope>NUCLEOTIDE SEQUENCE [LARGE SCALE GENOMIC DNA]</scope>
    <source>
        <strain evidence="4">Berkeley</strain>
    </source>
</reference>
<dbReference type="Bgee" id="FBgn0284232">
    <property type="expression patterns" value="Expressed in pupa and 2 other cell types or tissues"/>
</dbReference>
<dbReference type="KEGG" id="dme:Dmel_CG46316"/>
<sequence>MKLIDVIIYLIAILIFIYLLLE</sequence>
<protein>
    <submittedName>
        <fullName evidence="2">Uncharacterized protein</fullName>
    </submittedName>
</protein>
<dbReference type="AlphaFoldDB" id="A0A1Z1CK60"/>
<reference evidence="2 4" key="9">
    <citation type="journal article" date="2015" name="G3 (Bethesda)">
        <title>Gene Model Annotations for Drosophila melanogaster: Impact of High-Throughput Data.</title>
        <authorList>
            <consortium name="FlyBase Consortium"/>
            <person name="Matthews B.B."/>
            <person name="Dos Santos G."/>
            <person name="Crosby M.A."/>
            <person name="Emmert D.B."/>
            <person name="St Pierre S.E."/>
            <person name="Gramates L.S."/>
            <person name="Zhou P."/>
            <person name="Schroeder A.J."/>
            <person name="Falls K."/>
            <person name="Strelets V."/>
            <person name="Russo S.M."/>
            <person name="Gelbart W.M."/>
            <person name="null"/>
        </authorList>
    </citation>
    <scope>NUCLEOTIDE SEQUENCE [LARGE SCALE GENOMIC DNA]</scope>
    <source>
        <strain evidence="4">Berkeley</strain>
    </source>
</reference>
<reference evidence="2 4" key="2">
    <citation type="journal article" date="2002" name="Genome Biol.">
        <title>Finishing a whole-genome shotgun: release 3 of the Drosophila melanogaster euchromatic genome sequence.</title>
        <authorList>
            <person name="Celniker S.E."/>
            <person name="Wheeler D.A."/>
            <person name="Kronmiller B."/>
            <person name="Carlson J.W."/>
            <person name="Halpern A."/>
            <person name="Patel S."/>
            <person name="Adams M."/>
            <person name="Champe M."/>
            <person name="Dugan S.P."/>
            <person name="Frise E."/>
            <person name="Hodgson A."/>
            <person name="George R.A."/>
            <person name="Hoskins R.A."/>
            <person name="Laverty T."/>
            <person name="Muzny D.M."/>
            <person name="Nelson C.R."/>
            <person name="Pacleb J.M."/>
            <person name="Park S."/>
            <person name="Pfeiffer B.D."/>
            <person name="Richards S."/>
            <person name="Sodergren E.J."/>
            <person name="Svirskas R."/>
            <person name="Tabor P.E."/>
            <person name="Wan K."/>
            <person name="Stapleton M."/>
            <person name="Sutton G.G."/>
            <person name="Venter C."/>
            <person name="Weinstock G."/>
            <person name="Scherer S.E."/>
            <person name="Myers E.W."/>
            <person name="Gibbs R.A."/>
            <person name="Rubin G.M."/>
        </authorList>
    </citation>
    <scope>NUCLEOTIDE SEQUENCE [LARGE SCALE GENOMIC DNA]</scope>
    <source>
        <strain evidence="4">Berkeley</strain>
    </source>
</reference>
<keyword evidence="1" id="KW-0812">Transmembrane</keyword>
<dbReference type="Proteomes" id="UP000000803">
    <property type="component" value="Chromosome 3R"/>
</dbReference>
<keyword evidence="1" id="KW-0472">Membrane</keyword>
<proteinExistence type="predicted"/>
<reference evidence="2 4" key="1">
    <citation type="journal article" date="2000" name="Science">
        <title>The genome sequence of Drosophila melanogaster.</title>
        <authorList>
            <person name="Adams M.D."/>
            <person name="Celniker S.E."/>
            <person name="Holt R.A."/>
            <person name="Evans C.A."/>
            <person name="Gocayne J.D."/>
            <person name="Amanatides P.G."/>
            <person name="Scherer S.E."/>
            <person name="Li P.W."/>
            <person name="Hoskins R.A."/>
            <person name="Galle R.F."/>
            <person name="George R.A."/>
            <person name="Lewis S.E."/>
            <person name="Richards S."/>
            <person name="Ashburner M."/>
            <person name="Henderson S.N."/>
            <person name="Sutton G.G."/>
            <person name="Wortman J.R."/>
            <person name="Yandell M.D."/>
            <person name="Zhang Q."/>
            <person name="Chen L.X."/>
            <person name="Brandon R.C."/>
            <person name="Rogers Y.H."/>
            <person name="Blazej R.G."/>
            <person name="Champe M."/>
            <person name="Pfeiffer B.D."/>
            <person name="Wan K.H."/>
            <person name="Doyle C."/>
            <person name="Baxter E.G."/>
            <person name="Helt G."/>
            <person name="Nelson C.R."/>
            <person name="Gabor G.L."/>
            <person name="Abril J.F."/>
            <person name="Agbayani A."/>
            <person name="An H.J."/>
            <person name="Andrews-Pfannkoch C."/>
            <person name="Baldwin D."/>
            <person name="Ballew R.M."/>
            <person name="Basu A."/>
            <person name="Baxendale J."/>
            <person name="Bayraktaroglu L."/>
            <person name="Beasley E.M."/>
            <person name="Beeson K.Y."/>
            <person name="Benos P.V."/>
            <person name="Berman B.P."/>
            <person name="Bhandari D."/>
            <person name="Bolshakov S."/>
            <person name="Borkova D."/>
            <person name="Botchan M.R."/>
            <person name="Bouck J."/>
            <person name="Brokstein P."/>
            <person name="Brottier P."/>
            <person name="Burtis K.C."/>
            <person name="Busam D.A."/>
            <person name="Butler H."/>
            <person name="Cadieu E."/>
            <person name="Center A."/>
            <person name="Chandra I."/>
            <person name="Cherry J.M."/>
            <person name="Cawley S."/>
            <person name="Dahlke C."/>
            <person name="Davenport L.B."/>
            <person name="Davies P."/>
            <person name="de Pablos B."/>
            <person name="Delcher A."/>
            <person name="Deng Z."/>
            <person name="Mays A.D."/>
            <person name="Dew I."/>
            <person name="Dietz S.M."/>
            <person name="Dodson K."/>
            <person name="Doup L.E."/>
            <person name="Downes M."/>
            <person name="Dugan-Rocha S."/>
            <person name="Dunkov B.C."/>
            <person name="Dunn P."/>
            <person name="Durbin K.J."/>
            <person name="Evangelista C.C."/>
            <person name="Ferraz C."/>
            <person name="Ferriera S."/>
            <person name="Fleischmann W."/>
            <person name="Fosler C."/>
            <person name="Gabrielian A.E."/>
            <person name="Garg N.S."/>
            <person name="Gelbart W.M."/>
            <person name="Glasser K."/>
            <person name="Glodek A."/>
            <person name="Gong F."/>
            <person name="Gorrell J.H."/>
            <person name="Gu Z."/>
            <person name="Guan P."/>
            <person name="Harris M."/>
            <person name="Harris N.L."/>
            <person name="Harvey D."/>
            <person name="Heiman T.J."/>
            <person name="Hernandez J.R."/>
            <person name="Houck J."/>
            <person name="Hostin D."/>
            <person name="Houston K.A."/>
            <person name="Howland T.J."/>
            <person name="Wei M.H."/>
            <person name="Ibegwam C."/>
            <person name="Jalali M."/>
            <person name="Kalush F."/>
            <person name="Karpen G.H."/>
            <person name="Ke Z."/>
            <person name="Kennison J.A."/>
            <person name="Ketchum K.A."/>
            <person name="Kimmel B.E."/>
            <person name="Kodira C.D."/>
            <person name="Kraft C."/>
            <person name="Kravitz S."/>
            <person name="Kulp D."/>
            <person name="Lai Z."/>
            <person name="Lasko P."/>
            <person name="Lei Y."/>
            <person name="Levitsky A.A."/>
            <person name="Li J."/>
            <person name="Li Z."/>
            <person name="Liang Y."/>
            <person name="Lin X."/>
            <person name="Liu X."/>
            <person name="Mattei B."/>
            <person name="McIntosh T.C."/>
            <person name="McLeod M.P."/>
            <person name="McPherson D."/>
            <person name="Merkulov G."/>
            <person name="Milshina N.V."/>
            <person name="Mobarry C."/>
            <person name="Morris J."/>
            <person name="Moshrefi A."/>
            <person name="Mount S.M."/>
            <person name="Moy M."/>
            <person name="Murphy B."/>
            <person name="Murphy L."/>
            <person name="Muzny D.M."/>
            <person name="Nelson D.L."/>
            <person name="Nelson D.R."/>
            <person name="Nelson K.A."/>
            <person name="Nixon K."/>
            <person name="Nusskern D.R."/>
            <person name="Pacleb J.M."/>
            <person name="Palazzolo M."/>
            <person name="Pittman G.S."/>
            <person name="Pan S."/>
            <person name="Pollard J."/>
            <person name="Puri V."/>
            <person name="Reese M.G."/>
            <person name="Reinert K."/>
            <person name="Remington K."/>
            <person name="Saunders R.D."/>
            <person name="Scheeler F."/>
            <person name="Shen H."/>
            <person name="Shue B.C."/>
            <person name="Siden-Kiamos I."/>
            <person name="Simpson M."/>
            <person name="Skupski M.P."/>
            <person name="Smith T."/>
            <person name="Spier E."/>
            <person name="Spradling A.C."/>
            <person name="Stapleton M."/>
            <person name="Strong R."/>
            <person name="Sun E."/>
            <person name="Svirskas R."/>
            <person name="Tector C."/>
            <person name="Turner R."/>
            <person name="Venter E."/>
            <person name="Wang A.H."/>
            <person name="Wang X."/>
            <person name="Wang Z.Y."/>
            <person name="Wassarman D.A."/>
            <person name="Weinstock G.M."/>
            <person name="Weissenbach J."/>
            <person name="Williams S.M."/>
            <person name="WoodageT"/>
            <person name="Worley K.C."/>
            <person name="Wu D."/>
            <person name="Yang S."/>
            <person name="Yao Q.A."/>
            <person name="Ye J."/>
            <person name="Yeh R.F."/>
            <person name="Zaveri J.S."/>
            <person name="Zhan M."/>
            <person name="Zhang G."/>
            <person name="Zhao Q."/>
            <person name="Zheng L."/>
            <person name="Zheng X.H."/>
            <person name="Zhong F.N."/>
            <person name="Zhong W."/>
            <person name="Zhou X."/>
            <person name="Zhu S."/>
            <person name="Zhu X."/>
            <person name="Smith H.O."/>
            <person name="Gibbs R.A."/>
            <person name="Myers E.W."/>
            <person name="Rubin G.M."/>
            <person name="Venter J.C."/>
        </authorList>
    </citation>
    <scope>NUCLEOTIDE SEQUENCE [LARGE SCALE GENOMIC DNA]</scope>
    <source>
        <strain evidence="4">Berkeley</strain>
    </source>
</reference>
<reference evidence="2 4" key="11">
    <citation type="journal article" date="2015" name="Genome Res.">
        <title>The Release 6 reference sequence of the Drosophila melanogaster genome.</title>
        <authorList>
            <person name="Hoskins R.A."/>
            <person name="Carlson J.W."/>
            <person name="Wan K.H."/>
            <person name="Park S."/>
            <person name="Mendez I."/>
            <person name="Galle S.E."/>
            <person name="Booth B.W."/>
            <person name="Pfeiffer B.D."/>
            <person name="George R.A."/>
            <person name="Svirskas R."/>
            <person name="Krzywinski M."/>
            <person name="Schein J."/>
            <person name="Accardo M.C."/>
            <person name="Damia E."/>
            <person name="Messina G."/>
            <person name="Mendez-Lago M."/>
            <person name="de Pablos B."/>
            <person name="Demakova O.V."/>
            <person name="Andreyeva E.N."/>
            <person name="Boldyreva L.V."/>
            <person name="Marra M."/>
            <person name="Carvalho A.B."/>
            <person name="Dimitri P."/>
            <person name="Villasante A."/>
            <person name="Zhimulev I.F."/>
            <person name="Rubin G.M."/>
            <person name="Karpen G.H."/>
            <person name="Celniker S.E."/>
        </authorList>
    </citation>
    <scope>NUCLEOTIDE SEQUENCE [LARGE SCALE GENOMIC DNA]</scope>
    <source>
        <strain evidence="4">Berkeley</strain>
    </source>
</reference>
<dbReference type="AGR" id="FB:FBgn0284232"/>
<accession>A0A1Z1CK60</accession>
<reference evidence="2 4" key="5">
    <citation type="journal article" date="2002" name="Genome Biol.">
        <title>Heterochromatic sequences in a Drosophila whole-genome shotgun assembly.</title>
        <authorList>
            <person name="Hoskins R.A."/>
            <person name="Smith C.D."/>
            <person name="Carlson J.W."/>
            <person name="Carvalho A.B."/>
            <person name="Halpern A."/>
            <person name="Kaminker J.S."/>
            <person name="Kennedy C."/>
            <person name="Mungall C.J."/>
            <person name="Sullivan B.A."/>
            <person name="Sutton G.G."/>
            <person name="Yasuhara J.C."/>
            <person name="Wakimoto B.T."/>
            <person name="Myers E.W."/>
            <person name="Celniker S.E."/>
            <person name="Rubin G.M."/>
            <person name="Karpen G.H."/>
        </authorList>
    </citation>
    <scope>NUCLEOTIDE SEQUENCE [LARGE SCALE GENOMIC DNA]</scope>
    <source>
        <strain evidence="4">Berkeley</strain>
    </source>
</reference>
<dbReference type="RefSeq" id="NP_001334700.1">
    <property type="nucleotide sequence ID" value="NM_001347795.1"/>
</dbReference>
<reference evidence="2 4" key="6">
    <citation type="journal article" date="2005" name="PLoS Comput. Biol.">
        <title>Combined evidence annotation of transposable elements in genome sequences.</title>
        <authorList>
            <person name="Quesneville H."/>
            <person name="Bergman C.M."/>
            <person name="Andrieu O."/>
            <person name="Autard D."/>
            <person name="Nouaud D."/>
            <person name="Ashburner M."/>
            <person name="Anxolabehere D."/>
        </authorList>
    </citation>
    <scope>NUCLEOTIDE SEQUENCE [LARGE SCALE GENOMIC DNA]</scope>
    <source>
        <strain evidence="4">Berkeley</strain>
    </source>
</reference>
<dbReference type="InParanoid" id="A0A1Z1CK60"/>
<dbReference type="GeneID" id="30522405"/>
<keyword evidence="1" id="KW-1133">Transmembrane helix</keyword>
<reference evidence="2 4" key="8">
    <citation type="journal article" date="2007" name="Science">
        <title>Sequence finishing and mapping of Drosophila melanogaster heterochromatin.</title>
        <authorList>
            <person name="Hoskins R.A."/>
            <person name="Carlson J.W."/>
            <person name="Kennedy C."/>
            <person name="Acevedo D."/>
            <person name="Evans-Holm M."/>
            <person name="Frise E."/>
            <person name="Wan K.H."/>
            <person name="Park S."/>
            <person name="Mendez-Lago M."/>
            <person name="Rossi F."/>
            <person name="Villasante A."/>
            <person name="Dimitri P."/>
            <person name="Karpen G.H."/>
            <person name="Celniker S.E."/>
        </authorList>
    </citation>
    <scope>NUCLEOTIDE SEQUENCE [LARGE SCALE GENOMIC DNA]</scope>
    <source>
        <strain evidence="4">Berkeley</strain>
    </source>
</reference>
<name>A0A1Z1CK60_DROME</name>